<accession>A0ABR2IE69</accession>
<dbReference type="Proteomes" id="UP001470230">
    <property type="component" value="Unassembled WGS sequence"/>
</dbReference>
<organism evidence="1 2">
    <name type="scientific">Tritrichomonas musculus</name>
    <dbReference type="NCBI Taxonomy" id="1915356"/>
    <lineage>
        <taxon>Eukaryota</taxon>
        <taxon>Metamonada</taxon>
        <taxon>Parabasalia</taxon>
        <taxon>Tritrichomonadida</taxon>
        <taxon>Tritrichomonadidae</taxon>
        <taxon>Tritrichomonas</taxon>
    </lineage>
</organism>
<name>A0ABR2IE69_9EUKA</name>
<reference evidence="1 2" key="1">
    <citation type="submission" date="2024-04" db="EMBL/GenBank/DDBJ databases">
        <title>Tritrichomonas musculus Genome.</title>
        <authorList>
            <person name="Alves-Ferreira E."/>
            <person name="Grigg M."/>
            <person name="Lorenzi H."/>
            <person name="Galac M."/>
        </authorList>
    </citation>
    <scope>NUCLEOTIDE SEQUENCE [LARGE SCALE GENOMIC DNA]</scope>
    <source>
        <strain evidence="1 2">EAF2021</strain>
    </source>
</reference>
<evidence type="ECO:0008006" key="3">
    <source>
        <dbReference type="Google" id="ProtNLM"/>
    </source>
</evidence>
<evidence type="ECO:0000313" key="2">
    <source>
        <dbReference type="Proteomes" id="UP001470230"/>
    </source>
</evidence>
<proteinExistence type="predicted"/>
<keyword evidence="2" id="KW-1185">Reference proteome</keyword>
<protein>
    <recommendedName>
        <fullName evidence="3">Right handed beta helix domain-containing protein</fullName>
    </recommendedName>
</protein>
<gene>
    <name evidence="1" type="ORF">M9Y10_012438</name>
</gene>
<dbReference type="SUPFAM" id="SSF51126">
    <property type="entry name" value="Pectin lyase-like"/>
    <property type="match status" value="1"/>
</dbReference>
<dbReference type="InterPro" id="IPR011050">
    <property type="entry name" value="Pectin_lyase_fold/virulence"/>
</dbReference>
<dbReference type="EMBL" id="JAPFFF010000018">
    <property type="protein sequence ID" value="KAK8860772.1"/>
    <property type="molecule type" value="Genomic_DNA"/>
</dbReference>
<sequence>MNQLDTIKFVRNTFRNIDLNSESGGVGIEVESEDTNNILILLFEDCTFDNTQNKNVACLGGGAIHCGNRQNTGNVHLTVKGCKFQDANHEEKGGSIYINVKNEVLIDNSAGTGASIYIKPDYTHHTTQSLITINNCNIQQNEATQSGSVFIESGSTKTISINYCTFDNFPKDMAVKGTTLQQTIKEPALTITQIKGVFKDDVIIDECIFDSCLGEQNKAFYILVEKILISISYTAL</sequence>
<comment type="caution">
    <text evidence="1">The sequence shown here is derived from an EMBL/GenBank/DDBJ whole genome shotgun (WGS) entry which is preliminary data.</text>
</comment>
<evidence type="ECO:0000313" key="1">
    <source>
        <dbReference type="EMBL" id="KAK8860772.1"/>
    </source>
</evidence>